<dbReference type="EMBL" id="JALNMJ010000017">
    <property type="protein sequence ID" value="MCK7614698.1"/>
    <property type="molecule type" value="Genomic_DNA"/>
</dbReference>
<sequence length="149" mass="16909">MADTTEGQCHGIERAEPGLPQGNLIVFDGICVFCSGFARFMVKHDRRAGFRFVDAHSQTGRALYRLFDLDPDLMETNIVIHDGRVHTKMASFTAAMASLGWPWKALTVLNLLPRSLANWIYDRIAQNRYRFGRRACPLPSAELKERLID</sequence>
<keyword evidence="1" id="KW-0812">Transmembrane</keyword>
<gene>
    <name evidence="2" type="ORF">M0H32_21225</name>
</gene>
<dbReference type="PANTHER" id="PTHR33639:SF2">
    <property type="entry name" value="DUF393 DOMAIN-CONTAINING PROTEIN"/>
    <property type="match status" value="1"/>
</dbReference>
<name>A0ABT0H0V3_9HYPH</name>
<protein>
    <submittedName>
        <fullName evidence="2">DCC1-like thiol-disulfide oxidoreductase family protein</fullName>
    </submittedName>
</protein>
<reference evidence="2" key="1">
    <citation type="submission" date="2022-04" db="EMBL/GenBank/DDBJ databases">
        <title>Roseibium sp. CAU 1639 isolated from mud.</title>
        <authorList>
            <person name="Kim W."/>
        </authorList>
    </citation>
    <scope>NUCLEOTIDE SEQUENCE</scope>
    <source>
        <strain evidence="2">CAU 1639</strain>
    </source>
</reference>
<accession>A0ABT0H0V3</accession>
<comment type="caution">
    <text evidence="2">The sequence shown here is derived from an EMBL/GenBank/DDBJ whole genome shotgun (WGS) entry which is preliminary data.</text>
</comment>
<keyword evidence="1" id="KW-0472">Membrane</keyword>
<evidence type="ECO:0000313" key="2">
    <source>
        <dbReference type="EMBL" id="MCK7614698.1"/>
    </source>
</evidence>
<dbReference type="Proteomes" id="UP001431221">
    <property type="component" value="Unassembled WGS sequence"/>
</dbReference>
<dbReference type="InterPro" id="IPR007263">
    <property type="entry name" value="DCC1-like"/>
</dbReference>
<keyword evidence="1" id="KW-1133">Transmembrane helix</keyword>
<organism evidence="2 3">
    <name type="scientific">Roseibium sediminicola</name>
    <dbReference type="NCBI Taxonomy" id="2933272"/>
    <lineage>
        <taxon>Bacteria</taxon>
        <taxon>Pseudomonadati</taxon>
        <taxon>Pseudomonadota</taxon>
        <taxon>Alphaproteobacteria</taxon>
        <taxon>Hyphomicrobiales</taxon>
        <taxon>Stappiaceae</taxon>
        <taxon>Roseibium</taxon>
    </lineage>
</organism>
<dbReference type="PANTHER" id="PTHR33639">
    <property type="entry name" value="THIOL-DISULFIDE OXIDOREDUCTASE DCC"/>
    <property type="match status" value="1"/>
</dbReference>
<feature type="transmembrane region" description="Helical" evidence="1">
    <location>
        <begin position="24"/>
        <end position="42"/>
    </location>
</feature>
<evidence type="ECO:0000313" key="3">
    <source>
        <dbReference type="Proteomes" id="UP001431221"/>
    </source>
</evidence>
<evidence type="ECO:0000256" key="1">
    <source>
        <dbReference type="SAM" id="Phobius"/>
    </source>
</evidence>
<dbReference type="InterPro" id="IPR052927">
    <property type="entry name" value="DCC_oxidoreductase"/>
</dbReference>
<dbReference type="RefSeq" id="WP_248157418.1">
    <property type="nucleotide sequence ID" value="NZ_JALNMJ010000017.1"/>
</dbReference>
<dbReference type="Pfam" id="PF04134">
    <property type="entry name" value="DCC1-like"/>
    <property type="match status" value="1"/>
</dbReference>
<proteinExistence type="predicted"/>
<keyword evidence="3" id="KW-1185">Reference proteome</keyword>